<evidence type="ECO:0000313" key="4">
    <source>
        <dbReference type="Proteomes" id="UP000295621"/>
    </source>
</evidence>
<evidence type="ECO:0000256" key="1">
    <source>
        <dbReference type="ARBA" id="ARBA00022679"/>
    </source>
</evidence>
<dbReference type="RefSeq" id="WP_131981827.1">
    <property type="nucleotide sequence ID" value="NZ_SMKL01000017.1"/>
</dbReference>
<dbReference type="Pfam" id="PF00534">
    <property type="entry name" value="Glycos_transf_1"/>
    <property type="match status" value="1"/>
</dbReference>
<dbReference type="OrthoDB" id="9794513at2"/>
<accession>A0A4R4RRE0</accession>
<dbReference type="Gene3D" id="3.40.50.2000">
    <property type="entry name" value="Glycogen Phosphorylase B"/>
    <property type="match status" value="1"/>
</dbReference>
<evidence type="ECO:0000313" key="3">
    <source>
        <dbReference type="EMBL" id="TDC52144.1"/>
    </source>
</evidence>
<organism evidence="3 4">
    <name type="scientific">Jiangella ureilytica</name>
    <dbReference type="NCBI Taxonomy" id="2530374"/>
    <lineage>
        <taxon>Bacteria</taxon>
        <taxon>Bacillati</taxon>
        <taxon>Actinomycetota</taxon>
        <taxon>Actinomycetes</taxon>
        <taxon>Jiangellales</taxon>
        <taxon>Jiangellaceae</taxon>
        <taxon>Jiangella</taxon>
    </lineage>
</organism>
<protein>
    <submittedName>
        <fullName evidence="3">Glycosyltransferase family 1 protein</fullName>
    </submittedName>
</protein>
<comment type="caution">
    <text evidence="3">The sequence shown here is derived from an EMBL/GenBank/DDBJ whole genome shotgun (WGS) entry which is preliminary data.</text>
</comment>
<name>A0A4R4RRE0_9ACTN</name>
<gene>
    <name evidence="3" type="ORF">E1212_09900</name>
</gene>
<proteinExistence type="predicted"/>
<feature type="domain" description="Glycosyl transferase family 1" evidence="2">
    <location>
        <begin position="211"/>
        <end position="297"/>
    </location>
</feature>
<keyword evidence="1 3" id="KW-0808">Transferase</keyword>
<dbReference type="GO" id="GO:0016757">
    <property type="term" value="F:glycosyltransferase activity"/>
    <property type="evidence" value="ECO:0007669"/>
    <property type="project" value="InterPro"/>
</dbReference>
<keyword evidence="4" id="KW-1185">Reference proteome</keyword>
<evidence type="ECO:0000259" key="2">
    <source>
        <dbReference type="Pfam" id="PF00534"/>
    </source>
</evidence>
<dbReference type="EMBL" id="SMKL01000017">
    <property type="protein sequence ID" value="TDC52144.1"/>
    <property type="molecule type" value="Genomic_DNA"/>
</dbReference>
<reference evidence="3 4" key="1">
    <citation type="submission" date="2019-02" db="EMBL/GenBank/DDBJ databases">
        <title>Draft genome sequences of novel Actinobacteria.</title>
        <authorList>
            <person name="Sahin N."/>
            <person name="Ay H."/>
            <person name="Saygin H."/>
        </authorList>
    </citation>
    <scope>NUCLEOTIDE SEQUENCE [LARGE SCALE GENOMIC DNA]</scope>
    <source>
        <strain evidence="3 4">KC603</strain>
    </source>
</reference>
<dbReference type="Proteomes" id="UP000295621">
    <property type="component" value="Unassembled WGS sequence"/>
</dbReference>
<dbReference type="InterPro" id="IPR001296">
    <property type="entry name" value="Glyco_trans_1"/>
</dbReference>
<dbReference type="AlphaFoldDB" id="A0A4R4RRE0"/>
<dbReference type="SUPFAM" id="SSF53756">
    <property type="entry name" value="UDP-Glycosyltransferase/glycogen phosphorylase"/>
    <property type="match status" value="1"/>
</dbReference>
<sequence>MRVLVWHVHGAYTTSLVQGGHDYLVPVMPDRGPYGRGRADTYLWPRSALEVSPGDLRDQEVDVVILQRPHEVTLAAQWLDRRPGADVPAVYLEHNTPGGGGAVTTVHPLAGQRDIPIVHVTHFNALVWDSGAAPARVIEHGIVDPGHRYTGEIEAAGVVVNEPVRRGRAVGTDLVPELARAAPLDVFGMAVDDLHGAVLVPAGRLRTFADLSQDRMHAELARRRVYVHLHRWTSLGLSLLEAMHLGMPVVVLGCTEAPFAVPPAAGCVSVRPSELADAVASFLRDADAARAAGTAARDAALSRYGLERFLSDWDAVLAEAAG</sequence>